<sequence length="444" mass="49715">MEFVFDIREFFKLLFRNWRVIFFLTGFVVLISSVITLYVIPPEYEARVNILVTTEKDAEGSKNVTASEIDSSLKLIDTYRVIIKSPTILEPALKNINKEIDIESLLRKIEIESIKNSQVFTIIVKDQDHAQAVYMANSIANVFKEEVDRLKNLNYIHILTPAKIDDSFTPVDRNPIFNIAISLFLGLFLSVGSVSIKEFLDTTIKSEEKIRRLFSLSVLGEVTPITIGKNKSSKANNELSNKLVINRRSSNFSNYQNLCARLKLSPSVKKNQTMLITSPNSSEGKSLTSANVAIMMAKSTKKTVYIDMNLRGPTGHIAFNLSNDRGVSSFLAGQDQLSEIIQKSDEPNLSIVTSGSVTINPVELFESERFQQLFTELRVMFDIIVIDSPSMDTADTMYLSSEADGCVLVVNPGKTRIDATYKAVEKLKSIQANILGIVLNNKEK</sequence>
<comment type="similarity">
    <text evidence="3">Belongs to the CpsD/CapB family.</text>
</comment>
<reference evidence="20 21" key="2">
    <citation type="submission" date="2017-09" db="EMBL/GenBank/DDBJ databases">
        <title>Bacillus patelloidae sp. nov., isolated from the intestinal tract of a marine limpet.</title>
        <authorList>
            <person name="Liu R."/>
            <person name="Dong C."/>
            <person name="Shao Z."/>
        </authorList>
    </citation>
    <scope>NUCLEOTIDE SEQUENCE [LARGE SCALE GENOMIC DNA]</scope>
    <source>
        <strain evidence="20 21">SA5d-4</strain>
    </source>
</reference>
<comment type="catalytic activity">
    <reaction evidence="16">
        <text>L-tyrosyl-[protein] + ATP = O-phospho-L-tyrosyl-[protein] + ADP + H(+)</text>
        <dbReference type="Rhea" id="RHEA:10596"/>
        <dbReference type="Rhea" id="RHEA-COMP:10136"/>
        <dbReference type="Rhea" id="RHEA-COMP:20101"/>
        <dbReference type="ChEBI" id="CHEBI:15378"/>
        <dbReference type="ChEBI" id="CHEBI:30616"/>
        <dbReference type="ChEBI" id="CHEBI:46858"/>
        <dbReference type="ChEBI" id="CHEBI:61978"/>
        <dbReference type="ChEBI" id="CHEBI:456216"/>
        <dbReference type="EC" id="2.7.10.2"/>
    </reaction>
</comment>
<dbReference type="EC" id="2.7.10.2" evidence="5"/>
<comment type="subcellular location">
    <subcellularLocation>
        <location evidence="1">Cell inner membrane</location>
        <topology evidence="1">Multi-pass membrane protein</topology>
    </subcellularLocation>
</comment>
<dbReference type="RefSeq" id="WP_094924922.1">
    <property type="nucleotide sequence ID" value="NZ_NPIA01000005.1"/>
</dbReference>
<dbReference type="Pfam" id="PF13614">
    <property type="entry name" value="AAA_31"/>
    <property type="match status" value="1"/>
</dbReference>
<dbReference type="AlphaFoldDB" id="A0A263BSE9"/>
<evidence type="ECO:0000259" key="18">
    <source>
        <dbReference type="Pfam" id="PF02706"/>
    </source>
</evidence>
<evidence type="ECO:0000256" key="7">
    <source>
        <dbReference type="ARBA" id="ARBA00022519"/>
    </source>
</evidence>
<feature type="transmembrane region" description="Helical" evidence="17">
    <location>
        <begin position="20"/>
        <end position="40"/>
    </location>
</feature>
<evidence type="ECO:0000256" key="4">
    <source>
        <dbReference type="ARBA" id="ARBA00008883"/>
    </source>
</evidence>
<evidence type="ECO:0000256" key="2">
    <source>
        <dbReference type="ARBA" id="ARBA00006683"/>
    </source>
</evidence>
<keyword evidence="14 17" id="KW-0472">Membrane</keyword>
<evidence type="ECO:0000256" key="5">
    <source>
        <dbReference type="ARBA" id="ARBA00011903"/>
    </source>
</evidence>
<dbReference type="InterPro" id="IPR003856">
    <property type="entry name" value="LPS_length_determ_N"/>
</dbReference>
<evidence type="ECO:0000256" key="6">
    <source>
        <dbReference type="ARBA" id="ARBA00022475"/>
    </source>
</evidence>
<dbReference type="GO" id="GO:0005524">
    <property type="term" value="F:ATP binding"/>
    <property type="evidence" value="ECO:0007669"/>
    <property type="project" value="UniProtKB-KW"/>
</dbReference>
<evidence type="ECO:0000256" key="17">
    <source>
        <dbReference type="SAM" id="Phobius"/>
    </source>
</evidence>
<evidence type="ECO:0000256" key="9">
    <source>
        <dbReference type="ARBA" id="ARBA00022692"/>
    </source>
</evidence>
<dbReference type="Pfam" id="PF02706">
    <property type="entry name" value="Wzz"/>
    <property type="match status" value="1"/>
</dbReference>
<evidence type="ECO:0000256" key="3">
    <source>
        <dbReference type="ARBA" id="ARBA00007316"/>
    </source>
</evidence>
<dbReference type="GO" id="GO:0005886">
    <property type="term" value="C:plasma membrane"/>
    <property type="evidence" value="ECO:0007669"/>
    <property type="project" value="UniProtKB-SubCell"/>
</dbReference>
<dbReference type="EMBL" id="NPIA01000005">
    <property type="protein sequence ID" value="OZM56640.1"/>
    <property type="molecule type" value="Genomic_DNA"/>
</dbReference>
<evidence type="ECO:0000256" key="12">
    <source>
        <dbReference type="ARBA" id="ARBA00022840"/>
    </source>
</evidence>
<dbReference type="Gene3D" id="3.40.50.300">
    <property type="entry name" value="P-loop containing nucleotide triphosphate hydrolases"/>
    <property type="match status" value="1"/>
</dbReference>
<comment type="similarity">
    <text evidence="2">Belongs to the CpsC/CapA family.</text>
</comment>
<accession>A0A263BSE9</accession>
<evidence type="ECO:0000256" key="15">
    <source>
        <dbReference type="ARBA" id="ARBA00023137"/>
    </source>
</evidence>
<evidence type="ECO:0000256" key="11">
    <source>
        <dbReference type="ARBA" id="ARBA00022777"/>
    </source>
</evidence>
<dbReference type="PANTHER" id="PTHR32309">
    <property type="entry name" value="TYROSINE-PROTEIN KINASE"/>
    <property type="match status" value="1"/>
</dbReference>
<dbReference type="GO" id="GO:0004715">
    <property type="term" value="F:non-membrane spanning protein tyrosine kinase activity"/>
    <property type="evidence" value="ECO:0007669"/>
    <property type="project" value="UniProtKB-EC"/>
</dbReference>
<evidence type="ECO:0000313" key="21">
    <source>
        <dbReference type="Proteomes" id="UP000217083"/>
    </source>
</evidence>
<keyword evidence="11" id="KW-0418">Kinase</keyword>
<dbReference type="PANTHER" id="PTHR32309:SF13">
    <property type="entry name" value="FERRIC ENTEROBACTIN TRANSPORT PROTEIN FEPE"/>
    <property type="match status" value="1"/>
</dbReference>
<evidence type="ECO:0000256" key="14">
    <source>
        <dbReference type="ARBA" id="ARBA00023136"/>
    </source>
</evidence>
<evidence type="ECO:0000313" key="20">
    <source>
        <dbReference type="EMBL" id="OZM56640.1"/>
    </source>
</evidence>
<comment type="similarity">
    <text evidence="4">Belongs to the etk/wzc family.</text>
</comment>
<keyword evidence="6" id="KW-1003">Cell membrane</keyword>
<evidence type="ECO:0000256" key="16">
    <source>
        <dbReference type="ARBA" id="ARBA00051245"/>
    </source>
</evidence>
<dbReference type="InterPro" id="IPR005702">
    <property type="entry name" value="Wzc-like_C"/>
</dbReference>
<keyword evidence="15" id="KW-0829">Tyrosine-protein kinase</keyword>
<keyword evidence="21" id="KW-1185">Reference proteome</keyword>
<dbReference type="NCBIfam" id="TIGR01007">
    <property type="entry name" value="eps_fam"/>
    <property type="match status" value="1"/>
</dbReference>
<keyword evidence="7" id="KW-0997">Cell inner membrane</keyword>
<dbReference type="SUPFAM" id="SSF52540">
    <property type="entry name" value="P-loop containing nucleoside triphosphate hydrolases"/>
    <property type="match status" value="1"/>
</dbReference>
<feature type="domain" description="Polysaccharide chain length determinant N-terminal" evidence="18">
    <location>
        <begin position="5"/>
        <end position="95"/>
    </location>
</feature>
<dbReference type="InterPro" id="IPR027417">
    <property type="entry name" value="P-loop_NTPase"/>
</dbReference>
<evidence type="ECO:0000259" key="19">
    <source>
        <dbReference type="Pfam" id="PF13614"/>
    </source>
</evidence>
<keyword evidence="10" id="KW-0547">Nucleotide-binding</keyword>
<evidence type="ECO:0000256" key="8">
    <source>
        <dbReference type="ARBA" id="ARBA00022679"/>
    </source>
</evidence>
<comment type="caution">
    <text evidence="20">The sequence shown here is derived from an EMBL/GenBank/DDBJ whole genome shotgun (WGS) entry which is preliminary data.</text>
</comment>
<dbReference type="InterPro" id="IPR050445">
    <property type="entry name" value="Bact_polysacc_biosynth/exp"/>
</dbReference>
<feature type="domain" description="AAA" evidence="19">
    <location>
        <begin position="284"/>
        <end position="431"/>
    </location>
</feature>
<keyword evidence="8" id="KW-0808">Transferase</keyword>
<evidence type="ECO:0000256" key="13">
    <source>
        <dbReference type="ARBA" id="ARBA00022989"/>
    </source>
</evidence>
<keyword evidence="13 17" id="KW-1133">Transmembrane helix</keyword>
<evidence type="ECO:0000256" key="10">
    <source>
        <dbReference type="ARBA" id="ARBA00022741"/>
    </source>
</evidence>
<dbReference type="InterPro" id="IPR025669">
    <property type="entry name" value="AAA_dom"/>
</dbReference>
<reference evidence="21" key="1">
    <citation type="submission" date="2017-08" db="EMBL/GenBank/DDBJ databases">
        <authorList>
            <person name="Huang Z."/>
        </authorList>
    </citation>
    <scope>NUCLEOTIDE SEQUENCE [LARGE SCALE GENOMIC DNA]</scope>
    <source>
        <strain evidence="21">SA5d-4</strain>
    </source>
</reference>
<gene>
    <name evidence="20" type="ORF">CIB95_10470</name>
</gene>
<keyword evidence="12" id="KW-0067">ATP-binding</keyword>
<dbReference type="Proteomes" id="UP000217083">
    <property type="component" value="Unassembled WGS sequence"/>
</dbReference>
<evidence type="ECO:0000256" key="1">
    <source>
        <dbReference type="ARBA" id="ARBA00004429"/>
    </source>
</evidence>
<proteinExistence type="inferred from homology"/>
<dbReference type="CDD" id="cd05387">
    <property type="entry name" value="BY-kinase"/>
    <property type="match status" value="1"/>
</dbReference>
<protein>
    <recommendedName>
        <fullName evidence="5">non-specific protein-tyrosine kinase</fullName>
        <ecNumber evidence="5">2.7.10.2</ecNumber>
    </recommendedName>
</protein>
<name>A0A263BSE9_9BACI</name>
<keyword evidence="9 17" id="KW-0812">Transmembrane</keyword>
<organism evidence="20 21">
    <name type="scientific">Lottiidibacillus patelloidae</name>
    <dbReference type="NCBI Taxonomy" id="2670334"/>
    <lineage>
        <taxon>Bacteria</taxon>
        <taxon>Bacillati</taxon>
        <taxon>Bacillota</taxon>
        <taxon>Bacilli</taxon>
        <taxon>Bacillales</taxon>
        <taxon>Bacillaceae</taxon>
        <taxon>Lottiidibacillus</taxon>
    </lineage>
</organism>